<evidence type="ECO:0000313" key="2">
    <source>
        <dbReference type="Proteomes" id="UP000019763"/>
    </source>
</evidence>
<sequence>MRGLYAAESQAVSPLLSVLTGVTFDATAPGEECCGSLNFGQVVWDRRIHEVSGVPPPMPECVRLGFGHDDRITSRLFLAVALQTVDQLMKSEGTLFSREQIQVLSRAVHPTVRLDLEGAAMYKDVKKAADEAERVRMAQEVLLKLAETGQLSDEITPLKTKTKSMSELRELLLKSYNALEPSGDHKSLFWKGMCRPLIAMSSKNQVVVGPEEKLVCGRCEPGRVVSLPAWNSVIDTAMNNKYLWRGASWRDLVPEHLRLPLKEWVAGGGAFTPGGEWPAWEDMRFLWPQEVERAKGCIQTEAKKQGVDSDEYPWVGAFLPRGECISYEDDRARDGIYATMPDHLRFWRVANLGHLIKSYRFSEEVIDMLEADATQLISSSEKRRPRVKRDYYIGSYAQAYVVLEGADSAGSSRLRLASVPYCLIAKDSKDALARQKAFWEQVKIDAGCAVSK</sequence>
<dbReference type="AlphaFoldDB" id="A0A023AXJ4"/>
<gene>
    <name evidence="1" type="ORF">GNI_183010</name>
</gene>
<dbReference type="EMBL" id="AFNH02001385">
    <property type="protein sequence ID" value="EZG43198.1"/>
    <property type="molecule type" value="Genomic_DNA"/>
</dbReference>
<dbReference type="Proteomes" id="UP000019763">
    <property type="component" value="Unassembled WGS sequence"/>
</dbReference>
<comment type="caution">
    <text evidence="1">The sequence shown here is derived from an EMBL/GenBank/DDBJ whole genome shotgun (WGS) entry which is preliminary data.</text>
</comment>
<name>A0A023AXJ4_GRENI</name>
<reference evidence="1" key="1">
    <citation type="submission" date="2013-12" db="EMBL/GenBank/DDBJ databases">
        <authorList>
            <person name="Omoto C.K."/>
            <person name="Sibley D."/>
            <person name="Venepally P."/>
            <person name="Hadjithomas M."/>
            <person name="Karamycheva S."/>
            <person name="Brunk B."/>
            <person name="Roos D."/>
            <person name="Caler E."/>
            <person name="Lorenzi H."/>
        </authorList>
    </citation>
    <scope>NUCLEOTIDE SEQUENCE</scope>
</reference>
<dbReference type="GeneID" id="22916117"/>
<dbReference type="RefSeq" id="XP_011133545.1">
    <property type="nucleotide sequence ID" value="XM_011135243.1"/>
</dbReference>
<proteinExistence type="predicted"/>
<accession>A0A023AXJ4</accession>
<organism evidence="1 2">
    <name type="scientific">Gregarina niphandrodes</name>
    <name type="common">Septate eugregarine</name>
    <dbReference type="NCBI Taxonomy" id="110365"/>
    <lineage>
        <taxon>Eukaryota</taxon>
        <taxon>Sar</taxon>
        <taxon>Alveolata</taxon>
        <taxon>Apicomplexa</taxon>
        <taxon>Conoidasida</taxon>
        <taxon>Gregarinasina</taxon>
        <taxon>Eugregarinorida</taxon>
        <taxon>Gregarinidae</taxon>
        <taxon>Gregarina</taxon>
    </lineage>
</organism>
<dbReference type="VEuPathDB" id="CryptoDB:GNI_183010"/>
<evidence type="ECO:0000313" key="1">
    <source>
        <dbReference type="EMBL" id="EZG43198.1"/>
    </source>
</evidence>
<protein>
    <submittedName>
        <fullName evidence="1">Uncharacterized protein</fullName>
    </submittedName>
</protein>
<keyword evidence="2" id="KW-1185">Reference proteome</keyword>